<evidence type="ECO:0000256" key="5">
    <source>
        <dbReference type="SAM" id="Phobius"/>
    </source>
</evidence>
<comment type="similarity">
    <text evidence="2">Belongs to the ycf33 family.</text>
</comment>
<keyword evidence="5" id="KW-0472">Membrane</keyword>
<dbReference type="AlphaFoldDB" id="A0AAD1YSX4"/>
<gene>
    <name evidence="6" type="ORF">FPE_LOCUS4107</name>
</gene>
<reference evidence="6" key="1">
    <citation type="submission" date="2023-05" db="EMBL/GenBank/DDBJ databases">
        <authorList>
            <person name="Huff M."/>
        </authorList>
    </citation>
    <scope>NUCLEOTIDE SEQUENCE</scope>
</reference>
<proteinExistence type="inferred from homology"/>
<keyword evidence="4" id="KW-0934">Plastid</keyword>
<feature type="transmembrane region" description="Helical" evidence="5">
    <location>
        <begin position="87"/>
        <end position="108"/>
    </location>
</feature>
<evidence type="ECO:0000256" key="4">
    <source>
        <dbReference type="ARBA" id="ARBA00022640"/>
    </source>
</evidence>
<dbReference type="InterPro" id="IPR008470">
    <property type="entry name" value="Uncharacterised_Ycf33"/>
</dbReference>
<dbReference type="PANTHER" id="PTHR36049:SF3">
    <property type="match status" value="1"/>
</dbReference>
<dbReference type="PANTHER" id="PTHR36049">
    <property type="entry name" value="TRANSMEMBRANE PROTEIN"/>
    <property type="match status" value="1"/>
</dbReference>
<dbReference type="Pfam" id="PF05421">
    <property type="entry name" value="DUF751"/>
    <property type="match status" value="1"/>
</dbReference>
<accession>A0AAD1YSX4</accession>
<keyword evidence="5" id="KW-1133">Transmembrane helix</keyword>
<evidence type="ECO:0000313" key="6">
    <source>
        <dbReference type="EMBL" id="CAI9756677.1"/>
    </source>
</evidence>
<evidence type="ECO:0000256" key="1">
    <source>
        <dbReference type="ARBA" id="ARBA00004474"/>
    </source>
</evidence>
<evidence type="ECO:0000313" key="7">
    <source>
        <dbReference type="Proteomes" id="UP000834106"/>
    </source>
</evidence>
<dbReference type="EMBL" id="OU503037">
    <property type="protein sequence ID" value="CAI9756677.1"/>
    <property type="molecule type" value="Genomic_DNA"/>
</dbReference>
<feature type="transmembrane region" description="Helical" evidence="5">
    <location>
        <begin position="160"/>
        <end position="186"/>
    </location>
</feature>
<organism evidence="6 7">
    <name type="scientific">Fraxinus pennsylvanica</name>
    <dbReference type="NCBI Taxonomy" id="56036"/>
    <lineage>
        <taxon>Eukaryota</taxon>
        <taxon>Viridiplantae</taxon>
        <taxon>Streptophyta</taxon>
        <taxon>Embryophyta</taxon>
        <taxon>Tracheophyta</taxon>
        <taxon>Spermatophyta</taxon>
        <taxon>Magnoliopsida</taxon>
        <taxon>eudicotyledons</taxon>
        <taxon>Gunneridae</taxon>
        <taxon>Pentapetalae</taxon>
        <taxon>asterids</taxon>
        <taxon>lamiids</taxon>
        <taxon>Lamiales</taxon>
        <taxon>Oleaceae</taxon>
        <taxon>Oleeae</taxon>
        <taxon>Fraxinus</taxon>
    </lineage>
</organism>
<dbReference type="Proteomes" id="UP000834106">
    <property type="component" value="Chromosome 2"/>
</dbReference>
<comment type="subcellular location">
    <subcellularLocation>
        <location evidence="1">Plastid</location>
    </subcellularLocation>
</comment>
<dbReference type="GO" id="GO:0009536">
    <property type="term" value="C:plastid"/>
    <property type="evidence" value="ECO:0007669"/>
    <property type="project" value="UniProtKB-SubCell"/>
</dbReference>
<keyword evidence="7" id="KW-1185">Reference proteome</keyword>
<evidence type="ECO:0000256" key="3">
    <source>
        <dbReference type="ARBA" id="ARBA00021584"/>
    </source>
</evidence>
<sequence length="195" mass="21678">MQTLRLNLHFKHPNLSTPTANLPSVVPIKSKSQVKYPSKNVCSSHIPKTTSIPRQRISTPRNSSHFQNSHKLENFSKEKFFPESSEGYSKLVILGTVSVGLAIFLMGIDEHKALALGPEGPLMEDFWDNMRRYALYALTVSTGVIYTVFQPIVELLRNPISAILVLTIIGGGIFIVSQVVSAMVGLSDFSYDYSY</sequence>
<name>A0AAD1YSX4_9LAMI</name>
<protein>
    <recommendedName>
        <fullName evidence="3">Uncharacterized protein ycf33</fullName>
    </recommendedName>
</protein>
<evidence type="ECO:0000256" key="2">
    <source>
        <dbReference type="ARBA" id="ARBA00010985"/>
    </source>
</evidence>
<keyword evidence="5" id="KW-0812">Transmembrane</keyword>
<feature type="transmembrane region" description="Helical" evidence="5">
    <location>
        <begin position="133"/>
        <end position="153"/>
    </location>
</feature>